<dbReference type="STRING" id="87541.AWM71_04170"/>
<comment type="caution">
    <text evidence="10">The sequence shown here is derived from an EMBL/GenBank/DDBJ whole genome shotgun (WGS) entry which is preliminary data.</text>
</comment>
<keyword evidence="5 8" id="KW-0378">Hydrolase</keyword>
<dbReference type="GO" id="GO:0052717">
    <property type="term" value="F:tRNA-specific adenosine-34 deaminase activity"/>
    <property type="evidence" value="ECO:0007669"/>
    <property type="project" value="UniProtKB-UniRule"/>
</dbReference>
<dbReference type="EMBL" id="LSCQ01000011">
    <property type="protein sequence ID" value="KXB38134.1"/>
    <property type="molecule type" value="Genomic_DNA"/>
</dbReference>
<keyword evidence="6 8" id="KW-0862">Zinc</keyword>
<dbReference type="InterPro" id="IPR058535">
    <property type="entry name" value="MafB19-deam"/>
</dbReference>
<feature type="binding site" evidence="8">
    <location>
        <position position="79"/>
    </location>
    <ligand>
        <name>Zn(2+)</name>
        <dbReference type="ChEBI" id="CHEBI:29105"/>
        <note>catalytic</note>
    </ligand>
</feature>
<evidence type="ECO:0000256" key="7">
    <source>
        <dbReference type="ARBA" id="ARBA00048045"/>
    </source>
</evidence>
<evidence type="ECO:0000256" key="6">
    <source>
        <dbReference type="ARBA" id="ARBA00022833"/>
    </source>
</evidence>
<dbReference type="NCBIfam" id="NF008113">
    <property type="entry name" value="PRK10860.1"/>
    <property type="match status" value="1"/>
</dbReference>
<dbReference type="PROSITE" id="PS00903">
    <property type="entry name" value="CYT_DCMP_DEAMINASES_1"/>
    <property type="match status" value="1"/>
</dbReference>
<comment type="cofactor">
    <cofactor evidence="8">
        <name>Zn(2+)</name>
        <dbReference type="ChEBI" id="CHEBI:29105"/>
    </cofactor>
    <text evidence="8">Binds 1 zinc ion per subunit.</text>
</comment>
<keyword evidence="3 8" id="KW-0819">tRNA processing</keyword>
<feature type="domain" description="CMP/dCMP-type deaminase" evidence="9">
    <location>
        <begin position="1"/>
        <end position="106"/>
    </location>
</feature>
<dbReference type="InterPro" id="IPR016192">
    <property type="entry name" value="APOBEC/CMP_deaminase_Zn-bd"/>
</dbReference>
<organism evidence="10 11">
    <name type="scientific">Aerococcus christensenii</name>
    <dbReference type="NCBI Taxonomy" id="87541"/>
    <lineage>
        <taxon>Bacteria</taxon>
        <taxon>Bacillati</taxon>
        <taxon>Bacillota</taxon>
        <taxon>Bacilli</taxon>
        <taxon>Lactobacillales</taxon>
        <taxon>Aerococcaceae</taxon>
        <taxon>Aerococcus</taxon>
    </lineage>
</organism>
<evidence type="ECO:0000256" key="3">
    <source>
        <dbReference type="ARBA" id="ARBA00022694"/>
    </source>
</evidence>
<dbReference type="PROSITE" id="PS51747">
    <property type="entry name" value="CYT_DCMP_DEAMINASES_2"/>
    <property type="match status" value="1"/>
</dbReference>
<dbReference type="AlphaFoldDB" id="A0A133Y4K1"/>
<comment type="similarity">
    <text evidence="1">Belongs to the cytidine and deoxycytidylate deaminase family. ADAT2 subfamily.</text>
</comment>
<dbReference type="InterPro" id="IPR016193">
    <property type="entry name" value="Cytidine_deaminase-like"/>
</dbReference>
<proteinExistence type="inferred from homology"/>
<protein>
    <recommendedName>
        <fullName evidence="8">tRNA-specific adenosine deaminase</fullName>
        <ecNumber evidence="8">3.5.4.33</ecNumber>
    </recommendedName>
</protein>
<dbReference type="CDD" id="cd01285">
    <property type="entry name" value="nucleoside_deaminase"/>
    <property type="match status" value="1"/>
</dbReference>
<evidence type="ECO:0000256" key="4">
    <source>
        <dbReference type="ARBA" id="ARBA00022723"/>
    </source>
</evidence>
<sequence length="154" mass="17420">MRLAIEEAKKAADQEEVPIGAIAVYQDQVIGRGYNLRERTNDATSHAEMQAIRGANQFLNNWRLRDVDLYVTLEPCSMCAGAIVLSRIRCVYYGASDPKAGAAGTLMNLLQDDRLNHACEVVSGVLKEENQKLLKDFFKDLRKKRKINSRKHLR</sequence>
<keyword evidence="4 8" id="KW-0479">Metal-binding</keyword>
<evidence type="ECO:0000256" key="8">
    <source>
        <dbReference type="HAMAP-Rule" id="MF_00972"/>
    </source>
</evidence>
<dbReference type="Pfam" id="PF14437">
    <property type="entry name" value="MafB19-deam"/>
    <property type="match status" value="1"/>
</dbReference>
<comment type="subunit">
    <text evidence="2 8">Homodimer.</text>
</comment>
<evidence type="ECO:0000259" key="9">
    <source>
        <dbReference type="PROSITE" id="PS51747"/>
    </source>
</evidence>
<dbReference type="Proteomes" id="UP000070422">
    <property type="component" value="Unassembled WGS sequence"/>
</dbReference>
<dbReference type="SUPFAM" id="SSF53927">
    <property type="entry name" value="Cytidine deaminase-like"/>
    <property type="match status" value="1"/>
</dbReference>
<dbReference type="InterPro" id="IPR028883">
    <property type="entry name" value="tRNA_aden_deaminase"/>
</dbReference>
<dbReference type="GO" id="GO:0002100">
    <property type="term" value="P:tRNA wobble adenosine to inosine editing"/>
    <property type="evidence" value="ECO:0007669"/>
    <property type="project" value="UniProtKB-UniRule"/>
</dbReference>
<feature type="binding site" evidence="8">
    <location>
        <position position="46"/>
    </location>
    <ligand>
        <name>Zn(2+)</name>
        <dbReference type="ChEBI" id="CHEBI:29105"/>
        <note>catalytic</note>
    </ligand>
</feature>
<dbReference type="FunFam" id="3.40.140.10:FF:000005">
    <property type="entry name" value="tRNA-specific adenosine deaminase"/>
    <property type="match status" value="1"/>
</dbReference>
<accession>A0A133Y4K1</accession>
<dbReference type="EC" id="3.5.4.33" evidence="8"/>
<evidence type="ECO:0000313" key="11">
    <source>
        <dbReference type="Proteomes" id="UP000070422"/>
    </source>
</evidence>
<reference evidence="10 11" key="1">
    <citation type="submission" date="2016-01" db="EMBL/GenBank/DDBJ databases">
        <authorList>
            <person name="Oliw E.H."/>
        </authorList>
    </citation>
    <scope>NUCLEOTIDE SEQUENCE [LARGE SCALE GENOMIC DNA]</scope>
    <source>
        <strain evidence="10 11">KA00635</strain>
    </source>
</reference>
<dbReference type="GO" id="GO:0008270">
    <property type="term" value="F:zinc ion binding"/>
    <property type="evidence" value="ECO:0007669"/>
    <property type="project" value="UniProtKB-UniRule"/>
</dbReference>
<dbReference type="HAMAP" id="MF_00972">
    <property type="entry name" value="tRNA_aden_deaminase"/>
    <property type="match status" value="1"/>
</dbReference>
<comment type="catalytic activity">
    <reaction evidence="7 8">
        <text>adenosine(34) in tRNA + H2O + H(+) = inosine(34) in tRNA + NH4(+)</text>
        <dbReference type="Rhea" id="RHEA:43168"/>
        <dbReference type="Rhea" id="RHEA-COMP:10373"/>
        <dbReference type="Rhea" id="RHEA-COMP:10374"/>
        <dbReference type="ChEBI" id="CHEBI:15377"/>
        <dbReference type="ChEBI" id="CHEBI:15378"/>
        <dbReference type="ChEBI" id="CHEBI:28938"/>
        <dbReference type="ChEBI" id="CHEBI:74411"/>
        <dbReference type="ChEBI" id="CHEBI:82852"/>
        <dbReference type="EC" id="3.5.4.33"/>
    </reaction>
</comment>
<feature type="active site" description="Proton donor" evidence="8">
    <location>
        <position position="48"/>
    </location>
</feature>
<evidence type="ECO:0000256" key="1">
    <source>
        <dbReference type="ARBA" id="ARBA00010669"/>
    </source>
</evidence>
<gene>
    <name evidence="8" type="primary">tadA</name>
    <name evidence="10" type="ORF">HMPREF3187_00126</name>
</gene>
<dbReference type="PANTHER" id="PTHR11079:SF202">
    <property type="entry name" value="TRNA-SPECIFIC ADENOSINE DEAMINASE"/>
    <property type="match status" value="1"/>
</dbReference>
<dbReference type="Gene3D" id="3.40.140.10">
    <property type="entry name" value="Cytidine Deaminase, domain 2"/>
    <property type="match status" value="1"/>
</dbReference>
<evidence type="ECO:0000256" key="5">
    <source>
        <dbReference type="ARBA" id="ARBA00022801"/>
    </source>
</evidence>
<feature type="binding site" evidence="8">
    <location>
        <position position="76"/>
    </location>
    <ligand>
        <name>Zn(2+)</name>
        <dbReference type="ChEBI" id="CHEBI:29105"/>
        <note>catalytic</note>
    </ligand>
</feature>
<dbReference type="PATRIC" id="fig|87541.4.peg.127"/>
<comment type="function">
    <text evidence="8">Catalyzes the deamination of adenosine to inosine at the wobble position 34 of tRNA(Arg2).</text>
</comment>
<evidence type="ECO:0000313" key="10">
    <source>
        <dbReference type="EMBL" id="KXB38134.1"/>
    </source>
</evidence>
<name>A0A133Y4K1_9LACT</name>
<evidence type="ECO:0000256" key="2">
    <source>
        <dbReference type="ARBA" id="ARBA00011738"/>
    </source>
</evidence>
<dbReference type="InterPro" id="IPR002125">
    <property type="entry name" value="CMP_dCMP_dom"/>
</dbReference>
<dbReference type="PANTHER" id="PTHR11079">
    <property type="entry name" value="CYTOSINE DEAMINASE FAMILY MEMBER"/>
    <property type="match status" value="1"/>
</dbReference>